<protein>
    <submittedName>
        <fullName evidence="2">Uncharacterized protein</fullName>
    </submittedName>
</protein>
<keyword evidence="3" id="KW-1185">Reference proteome</keyword>
<proteinExistence type="predicted"/>
<evidence type="ECO:0000313" key="2">
    <source>
        <dbReference type="EMBL" id="EEF23139.1"/>
    </source>
</evidence>
<evidence type="ECO:0000256" key="1">
    <source>
        <dbReference type="SAM" id="MobiDB-lite"/>
    </source>
</evidence>
<dbReference type="AlphaFoldDB" id="B9TLX5"/>
<dbReference type="Proteomes" id="UP000008311">
    <property type="component" value="Unassembled WGS sequence"/>
</dbReference>
<reference evidence="3" key="1">
    <citation type="journal article" date="2010" name="Nat. Biotechnol.">
        <title>Draft genome sequence of the oilseed species Ricinus communis.</title>
        <authorList>
            <person name="Chan A.P."/>
            <person name="Crabtree J."/>
            <person name="Zhao Q."/>
            <person name="Lorenzi H."/>
            <person name="Orvis J."/>
            <person name="Puiu D."/>
            <person name="Melake-Berhan A."/>
            <person name="Jones K.M."/>
            <person name="Redman J."/>
            <person name="Chen G."/>
            <person name="Cahoon E.B."/>
            <person name="Gedil M."/>
            <person name="Stanke M."/>
            <person name="Haas B.J."/>
            <person name="Wortman J.R."/>
            <person name="Fraser-Liggett C.M."/>
            <person name="Ravel J."/>
            <person name="Rabinowicz P.D."/>
        </authorList>
    </citation>
    <scope>NUCLEOTIDE SEQUENCE [LARGE SCALE GENOMIC DNA]</scope>
    <source>
        <strain evidence="3">cv. Hale</strain>
    </source>
</reference>
<dbReference type="InParanoid" id="B9TLX5"/>
<feature type="non-terminal residue" evidence="2">
    <location>
        <position position="308"/>
    </location>
</feature>
<feature type="compositionally biased region" description="Basic and acidic residues" evidence="1">
    <location>
        <begin position="280"/>
        <end position="290"/>
    </location>
</feature>
<organism evidence="2 3">
    <name type="scientific">Ricinus communis</name>
    <name type="common">Castor bean</name>
    <dbReference type="NCBI Taxonomy" id="3988"/>
    <lineage>
        <taxon>Eukaryota</taxon>
        <taxon>Viridiplantae</taxon>
        <taxon>Streptophyta</taxon>
        <taxon>Embryophyta</taxon>
        <taxon>Tracheophyta</taxon>
        <taxon>Spermatophyta</taxon>
        <taxon>Magnoliopsida</taxon>
        <taxon>eudicotyledons</taxon>
        <taxon>Gunneridae</taxon>
        <taxon>Pentapetalae</taxon>
        <taxon>rosids</taxon>
        <taxon>fabids</taxon>
        <taxon>Malpighiales</taxon>
        <taxon>Euphorbiaceae</taxon>
        <taxon>Acalyphoideae</taxon>
        <taxon>Acalypheae</taxon>
        <taxon>Ricinus</taxon>
    </lineage>
</organism>
<sequence>MLVAVQAAQAFAHIGPADAGACRSRAGRQRRAVVVDGDVQHPAGRADRQPDRAALRAPRQSVLEAILHQRLQQQDGNAGRQQRSRCFHAVLQTLPEAHLLDGEVFVEEGQFLAQRNQIAVRLVQHAPQQFAEAGDGVDGIVVALLAHQAGDGVEGIEQEVRLDLPAQAVQLRLDALRLLQQQPLARMQTVADGEYGRVEHHVGDHAADEVLIPQHRPWRRGGHHPWIQQIFHARGPGGGDHADRQAGGEMAAPHAPSGAVTHGERHPSPQHGRRRQRPRQPIEKAEEEQRAPGVMHAGGAHQEDVLRG</sequence>
<accession>B9TLX5</accession>
<feature type="region of interest" description="Disordered" evidence="1">
    <location>
        <begin position="230"/>
        <end position="308"/>
    </location>
</feature>
<name>B9TLX5_RICCO</name>
<dbReference type="EMBL" id="EQ987638">
    <property type="protein sequence ID" value="EEF23139.1"/>
    <property type="molecule type" value="Genomic_DNA"/>
</dbReference>
<gene>
    <name evidence="2" type="ORF">RCOM_2107960</name>
</gene>
<evidence type="ECO:0000313" key="3">
    <source>
        <dbReference type="Proteomes" id="UP000008311"/>
    </source>
</evidence>